<organism evidence="1 2">
    <name type="scientific">Cupriavidus pauculus</name>
    <dbReference type="NCBI Taxonomy" id="82633"/>
    <lineage>
        <taxon>Bacteria</taxon>
        <taxon>Pseudomonadati</taxon>
        <taxon>Pseudomonadota</taxon>
        <taxon>Betaproteobacteria</taxon>
        <taxon>Burkholderiales</taxon>
        <taxon>Burkholderiaceae</taxon>
        <taxon>Cupriavidus</taxon>
    </lineage>
</organism>
<name>A0A5P2H5T1_9BURK</name>
<dbReference type="PANTHER" id="PTHR47515:SF1">
    <property type="entry name" value="BLR2054 PROTEIN"/>
    <property type="match status" value="1"/>
</dbReference>
<sequence length="75" mass="8586">MKKRFTEEQIIGVLKEAEAGLRPAELCRTMDFVSDGLAHGRRFRCLNVVDDYTRECLAIEVDTRKTNATQWVALV</sequence>
<dbReference type="AlphaFoldDB" id="A0A5P2H5T1"/>
<dbReference type="Proteomes" id="UP000322822">
    <property type="component" value="Chromosome 1"/>
</dbReference>
<dbReference type="EMBL" id="CP044065">
    <property type="protein sequence ID" value="QET02855.1"/>
    <property type="molecule type" value="Genomic_DNA"/>
</dbReference>
<gene>
    <name evidence="1" type="ORF">FOB72_12905</name>
</gene>
<dbReference type="Pfam" id="PF01527">
    <property type="entry name" value="HTH_Tnp_1"/>
    <property type="match status" value="1"/>
</dbReference>
<accession>A0A5P2H5T1</accession>
<dbReference type="GO" id="GO:0003677">
    <property type="term" value="F:DNA binding"/>
    <property type="evidence" value="ECO:0007669"/>
    <property type="project" value="InterPro"/>
</dbReference>
<reference evidence="1 2" key="1">
    <citation type="submission" date="2019-09" db="EMBL/GenBank/DDBJ databases">
        <title>FDA dAtabase for Regulatory Grade micrObial Sequences (FDA-ARGOS): Supporting development and validation of Infectious Disease Dx tests.</title>
        <authorList>
            <person name="Sciortino C."/>
            <person name="Tallon L."/>
            <person name="Sadzewicz L."/>
            <person name="Vavikolanu K."/>
            <person name="Mehta A."/>
            <person name="Aluvathingal J."/>
            <person name="Nadendla S."/>
            <person name="Nandy P."/>
            <person name="Geyer C."/>
            <person name="Yan Y."/>
            <person name="Sichtig H."/>
        </authorList>
    </citation>
    <scope>NUCLEOTIDE SEQUENCE [LARGE SCALE GENOMIC DNA]</scope>
    <source>
        <strain evidence="1 2">FDAARGOS_664</strain>
    </source>
</reference>
<dbReference type="GO" id="GO:0006313">
    <property type="term" value="P:DNA transposition"/>
    <property type="evidence" value="ECO:0007669"/>
    <property type="project" value="InterPro"/>
</dbReference>
<dbReference type="OrthoDB" id="9816028at2"/>
<protein>
    <submittedName>
        <fullName evidence="1">Transposase</fullName>
    </submittedName>
</protein>
<evidence type="ECO:0000313" key="2">
    <source>
        <dbReference type="Proteomes" id="UP000322822"/>
    </source>
</evidence>
<proteinExistence type="predicted"/>
<dbReference type="GO" id="GO:0004803">
    <property type="term" value="F:transposase activity"/>
    <property type="evidence" value="ECO:0007669"/>
    <property type="project" value="InterPro"/>
</dbReference>
<dbReference type="InterPro" id="IPR002514">
    <property type="entry name" value="Transposase_8"/>
</dbReference>
<dbReference type="PANTHER" id="PTHR47515">
    <property type="entry name" value="LOW CALCIUM RESPONSE LOCUS PROTEIN T"/>
    <property type="match status" value="1"/>
</dbReference>
<evidence type="ECO:0000313" key="1">
    <source>
        <dbReference type="EMBL" id="QET02855.1"/>
    </source>
</evidence>